<sequence>MSSKIRTAQAGLAYVTWQLTRRDWDIQPSQEGSKRSTLITIKKEGVSPALIVQSRAFSKQDAVRLGDGITDPSSLRFDWLAITTYVRSDAPVCFLLNRIDVMERMKRDPMGPLYWVDPPRYIDPQFKDRWDQIGPV</sequence>
<comment type="caution">
    <text evidence="1">The sequence shown here is derived from an EMBL/GenBank/DDBJ whole genome shotgun (WGS) entry which is preliminary data.</text>
</comment>
<keyword evidence="2" id="KW-1185">Reference proteome</keyword>
<evidence type="ECO:0000313" key="1">
    <source>
        <dbReference type="EMBL" id="OUJ10400.1"/>
    </source>
</evidence>
<proteinExistence type="predicted"/>
<name>A0A252BRI6_9PROT</name>
<dbReference type="RefSeq" id="WP_086640011.1">
    <property type="nucleotide sequence ID" value="NZ_JOPJ01000050.1"/>
</dbReference>
<dbReference type="AlphaFoldDB" id="A0A252BRI6"/>
<dbReference type="OrthoDB" id="9785826at2"/>
<gene>
    <name evidence="1" type="ORF">HK26_08905</name>
</gene>
<protein>
    <submittedName>
        <fullName evidence="1">Uncharacterized protein</fullName>
    </submittedName>
</protein>
<dbReference type="Proteomes" id="UP000194931">
    <property type="component" value="Unassembled WGS sequence"/>
</dbReference>
<organism evidence="1 2">
    <name type="scientific">Acetobacter okinawensis</name>
    <dbReference type="NCBI Taxonomy" id="1076594"/>
    <lineage>
        <taxon>Bacteria</taxon>
        <taxon>Pseudomonadati</taxon>
        <taxon>Pseudomonadota</taxon>
        <taxon>Alphaproteobacteria</taxon>
        <taxon>Acetobacterales</taxon>
        <taxon>Acetobacteraceae</taxon>
        <taxon>Acetobacter</taxon>
    </lineage>
</organism>
<dbReference type="EMBL" id="JOPJ01000050">
    <property type="protein sequence ID" value="OUJ10400.1"/>
    <property type="molecule type" value="Genomic_DNA"/>
</dbReference>
<evidence type="ECO:0000313" key="2">
    <source>
        <dbReference type="Proteomes" id="UP000194931"/>
    </source>
</evidence>
<accession>A0A252BRI6</accession>
<reference evidence="2" key="1">
    <citation type="submission" date="2014-06" db="EMBL/GenBank/DDBJ databases">
        <authorList>
            <person name="Winans N.J."/>
            <person name="Newell P.D."/>
            <person name="Douglas A.E."/>
        </authorList>
    </citation>
    <scope>NUCLEOTIDE SEQUENCE [LARGE SCALE GENOMIC DNA]</scope>
</reference>